<dbReference type="RefSeq" id="WP_011369328.1">
    <property type="nucleotide sequence ID" value="NC_007519.1"/>
</dbReference>
<name>Q30V42_OLEA2</name>
<dbReference type="SUPFAM" id="SSF55729">
    <property type="entry name" value="Acyl-CoA N-acyltransferases (Nat)"/>
    <property type="match status" value="1"/>
</dbReference>
<dbReference type="GO" id="GO:0006629">
    <property type="term" value="P:lipid metabolic process"/>
    <property type="evidence" value="ECO:0007669"/>
    <property type="project" value="UniProtKB-KW"/>
</dbReference>
<evidence type="ECO:0000313" key="8">
    <source>
        <dbReference type="EMBL" id="ABB40454.1"/>
    </source>
</evidence>
<dbReference type="EMBL" id="CP000112">
    <property type="protein sequence ID" value="ABB40454.1"/>
    <property type="molecule type" value="Genomic_DNA"/>
</dbReference>
<keyword evidence="2" id="KW-0444">Lipid biosynthesis</keyword>
<evidence type="ECO:0000256" key="4">
    <source>
        <dbReference type="ARBA" id="ARBA00023098"/>
    </source>
</evidence>
<keyword evidence="9" id="KW-1185">Reference proteome</keyword>
<dbReference type="eggNOG" id="COG3176">
    <property type="taxonomic scope" value="Bacteria"/>
</dbReference>
<dbReference type="CDD" id="cd07986">
    <property type="entry name" value="LPLAT_ACT14924-like"/>
    <property type="match status" value="1"/>
</dbReference>
<feature type="domain" description="Phospholipid/glycerol acyltransferase" evidence="7">
    <location>
        <begin position="125"/>
        <end position="248"/>
    </location>
</feature>
<evidence type="ECO:0000256" key="3">
    <source>
        <dbReference type="ARBA" id="ARBA00022679"/>
    </source>
</evidence>
<keyword evidence="5 8" id="KW-0012">Acyltransferase</keyword>
<feature type="region of interest" description="Disordered" evidence="6">
    <location>
        <begin position="1"/>
        <end position="28"/>
    </location>
</feature>
<dbReference type="PANTHER" id="PTHR37323:SF1">
    <property type="entry name" value="L-ORNITHINE N(ALPHA)-ACYLTRANSFERASE"/>
    <property type="match status" value="1"/>
</dbReference>
<gene>
    <name evidence="8" type="ordered locus">Dde_3661</name>
</gene>
<dbReference type="PANTHER" id="PTHR37323">
    <property type="entry name" value="GCN5-RELATED N-ACETYLTRANSFERASE"/>
    <property type="match status" value="1"/>
</dbReference>
<feature type="compositionally biased region" description="Polar residues" evidence="6">
    <location>
        <begin position="1"/>
        <end position="18"/>
    </location>
</feature>
<evidence type="ECO:0000256" key="1">
    <source>
        <dbReference type="ARBA" id="ARBA00005189"/>
    </source>
</evidence>
<dbReference type="eggNOG" id="COG0204">
    <property type="taxonomic scope" value="Bacteria"/>
</dbReference>
<keyword evidence="4" id="KW-0443">Lipid metabolism</keyword>
<evidence type="ECO:0000256" key="2">
    <source>
        <dbReference type="ARBA" id="ARBA00022516"/>
    </source>
</evidence>
<organism evidence="8 9">
    <name type="scientific">Oleidesulfovibrio alaskensis (strain ATCC BAA-1058 / DSM 17464 / G20)</name>
    <name type="common">Desulfovibrio alaskensis</name>
    <dbReference type="NCBI Taxonomy" id="207559"/>
    <lineage>
        <taxon>Bacteria</taxon>
        <taxon>Pseudomonadati</taxon>
        <taxon>Thermodesulfobacteriota</taxon>
        <taxon>Desulfovibrionia</taxon>
        <taxon>Desulfovibrionales</taxon>
        <taxon>Desulfovibrionaceae</taxon>
        <taxon>Oleidesulfovibrio</taxon>
    </lineage>
</organism>
<dbReference type="InterPro" id="IPR016181">
    <property type="entry name" value="Acyl_CoA_acyltransferase"/>
</dbReference>
<evidence type="ECO:0000313" key="9">
    <source>
        <dbReference type="Proteomes" id="UP000002710"/>
    </source>
</evidence>
<comment type="pathway">
    <text evidence="1">Lipid metabolism.</text>
</comment>
<dbReference type="SMART" id="SM00563">
    <property type="entry name" value="PlsC"/>
    <property type="match status" value="1"/>
</dbReference>
<dbReference type="KEGG" id="dde:Dde_3661"/>
<dbReference type="InterPro" id="IPR052351">
    <property type="entry name" value="Ornithine_N-alpha-AT"/>
</dbReference>
<evidence type="ECO:0000256" key="6">
    <source>
        <dbReference type="SAM" id="MobiDB-lite"/>
    </source>
</evidence>
<dbReference type="HOGENOM" id="CLU_033329_1_0_7"/>
<dbReference type="Pfam" id="PF13444">
    <property type="entry name" value="Acetyltransf_5"/>
    <property type="match status" value="1"/>
</dbReference>
<sequence>MQSTRTGSPGRQPSSAVQPSGFMPPAARAIPAPLRTPLMHALKLPQLLSMYRQVSTGGSACGEGLKPSGRTADVLALLAARTHDAGELKAPHIFARDALQLLDITLDIRPETQAGLESLPPDQPLVVVSNHPFGVLEGLALMAALLPVRPDTLFLANYLLRSIPEIRELILPVNPFPTRQARRENISGLRAAVGHLRQGGCLCVFPAGEVAHLQPRRRAITDPVWNSNVAGLIRRTGAAVLPLHFEGRNSMLFNLMGLVHPFARTAMLPAELLKKRSSTVTLNVGRIIPPQIFRDLPRETDITAYLRARSYALSRGPQDRQTATAVARRAAPVAGPFPVARLLAEIADLPPEQLLLRENGYLVFEARAWQAPCFLHEIGRQRELTFREVGEGSGEALDTDVFDNRYDHIILWHENDRRLAGAYRIGQTGTVLPEFGVKGLYSSTLFRFSPRFFAQDDNALELGRAFVTAPYQRDYAPLMLLWKGIAHFVLRRPGVRRLFGPVSISLEYSRYSLSALTEFLRLHHQDNTLAAMVSGRKPPRYKMDKRAPDMLNMQGMHFNGLCNLVKDIEGGRTVPVLFKHYLKLGGRIGGFHVDTAFRTLDAFLCIDLADAPPAMLQRYMGREQAVTFLRRCQHSA</sequence>
<dbReference type="InterPro" id="IPR002123">
    <property type="entry name" value="Plipid/glycerol_acylTrfase"/>
</dbReference>
<reference evidence="8 9" key="1">
    <citation type="journal article" date="2011" name="J. Bacteriol.">
        <title>Complete genome sequence and updated annotation of Desulfovibrio alaskensis G20.</title>
        <authorList>
            <person name="Hauser L.J."/>
            <person name="Land M.L."/>
            <person name="Brown S.D."/>
            <person name="Larimer F."/>
            <person name="Keller K.L."/>
            <person name="Rapp-Giles B.J."/>
            <person name="Price M.N."/>
            <person name="Lin M."/>
            <person name="Bruce D.C."/>
            <person name="Detter J.C."/>
            <person name="Tapia R."/>
            <person name="Han C.S."/>
            <person name="Goodwin L.A."/>
            <person name="Cheng J.F."/>
            <person name="Pitluck S."/>
            <person name="Copeland A."/>
            <person name="Lucas S."/>
            <person name="Nolan M."/>
            <person name="Lapidus A.L."/>
            <person name="Palumbo A.V."/>
            <person name="Wall J.D."/>
        </authorList>
    </citation>
    <scope>NUCLEOTIDE SEQUENCE [LARGE SCALE GENOMIC DNA]</scope>
    <source>
        <strain evidence="9">ATCC BAA 1058 / DSM 17464 / G20</strain>
    </source>
</reference>
<proteinExistence type="predicted"/>
<dbReference type="SUPFAM" id="SSF69593">
    <property type="entry name" value="Glycerol-3-phosphate (1)-acyltransferase"/>
    <property type="match status" value="1"/>
</dbReference>
<dbReference type="AlphaFoldDB" id="Q30V42"/>
<evidence type="ECO:0000259" key="7">
    <source>
        <dbReference type="SMART" id="SM00563"/>
    </source>
</evidence>
<keyword evidence="3 8" id="KW-0808">Transferase</keyword>
<dbReference type="STRING" id="207559.Dde_3661"/>
<accession>Q30V42</accession>
<dbReference type="InterPro" id="IPR045746">
    <property type="entry name" value="ACT14924-like_Acyltransf_dom"/>
</dbReference>
<dbReference type="GO" id="GO:0016746">
    <property type="term" value="F:acyltransferase activity"/>
    <property type="evidence" value="ECO:0007669"/>
    <property type="project" value="UniProtKB-KW"/>
</dbReference>
<dbReference type="Gene3D" id="3.40.630.30">
    <property type="match status" value="1"/>
</dbReference>
<evidence type="ECO:0000256" key="5">
    <source>
        <dbReference type="ARBA" id="ARBA00023315"/>
    </source>
</evidence>
<dbReference type="Proteomes" id="UP000002710">
    <property type="component" value="Chromosome"/>
</dbReference>
<protein>
    <submittedName>
        <fullName evidence="8">Phospholipid/glycerol acyltransferase</fullName>
    </submittedName>
</protein>